<dbReference type="InterPro" id="IPR035940">
    <property type="entry name" value="CAP_sf"/>
</dbReference>
<evidence type="ECO:0000313" key="5">
    <source>
        <dbReference type="Proteomes" id="UP000274756"/>
    </source>
</evidence>
<feature type="domain" description="SCP" evidence="2">
    <location>
        <begin position="13"/>
        <end position="169"/>
    </location>
</feature>
<evidence type="ECO:0000313" key="3">
    <source>
        <dbReference type="EMBL" id="VDN59143.1"/>
    </source>
</evidence>
<proteinExistence type="predicted"/>
<dbReference type="SUPFAM" id="SSF55797">
    <property type="entry name" value="PR-1-like"/>
    <property type="match status" value="1"/>
</dbReference>
<name>A0A158Q4P3_DRAME</name>
<dbReference type="Pfam" id="PF00188">
    <property type="entry name" value="CAP"/>
    <property type="match status" value="1"/>
</dbReference>
<dbReference type="InterPro" id="IPR002413">
    <property type="entry name" value="V5_allergen-like"/>
</dbReference>
<evidence type="ECO:0000313" key="6">
    <source>
        <dbReference type="WBParaSite" id="DME_0000531701-mRNA-1"/>
    </source>
</evidence>
<evidence type="ECO:0000259" key="2">
    <source>
        <dbReference type="SMART" id="SM00198"/>
    </source>
</evidence>
<dbReference type="SMART" id="SM00198">
    <property type="entry name" value="SCP"/>
    <property type="match status" value="1"/>
</dbReference>
<feature type="compositionally biased region" description="Basic and acidic residues" evidence="1">
    <location>
        <begin position="174"/>
        <end position="189"/>
    </location>
</feature>
<reference evidence="3 5" key="2">
    <citation type="submission" date="2018-11" db="EMBL/GenBank/DDBJ databases">
        <authorList>
            <consortium name="Pathogen Informatics"/>
        </authorList>
    </citation>
    <scope>NUCLEOTIDE SEQUENCE [LARGE SCALE GENOMIC DNA]</scope>
</reference>
<evidence type="ECO:0000256" key="1">
    <source>
        <dbReference type="SAM" id="MobiDB-lite"/>
    </source>
</evidence>
<dbReference type="AlphaFoldDB" id="A0A158Q4P3"/>
<dbReference type="Proteomes" id="UP000274756">
    <property type="component" value="Unassembled WGS sequence"/>
</dbReference>
<sequence>MAATCSNSKITEEMRLQVLNDHNKLRSQLANGESVANGGHKMPKSSNMQELEWDCTLEERAQKWAENCEFEHSKQEFRNFSGENLYARWENHELMVVGRIRRYAGAINDGWNSMECFAFYSGIQYLNIFSMAWAITSKLGCGMARCLNNNGYKYMIHVVCHYDPRYFLSITKPTKPEENETPGKEKPEEAAPGEKPTDKGEKPSSGFKIIMILFNSLAYLFFHRLS</sequence>
<dbReference type="OrthoDB" id="5874910at2759"/>
<dbReference type="Proteomes" id="UP000038040">
    <property type="component" value="Unplaced"/>
</dbReference>
<dbReference type="InterPro" id="IPR001283">
    <property type="entry name" value="CRISP-related"/>
</dbReference>
<gene>
    <name evidence="3" type="ORF">DME_LOCUS9116</name>
</gene>
<dbReference type="InterPro" id="IPR014044">
    <property type="entry name" value="CAP_dom"/>
</dbReference>
<organism evidence="4 6">
    <name type="scientific">Dracunculus medinensis</name>
    <name type="common">Guinea worm</name>
    <dbReference type="NCBI Taxonomy" id="318479"/>
    <lineage>
        <taxon>Eukaryota</taxon>
        <taxon>Metazoa</taxon>
        <taxon>Ecdysozoa</taxon>
        <taxon>Nematoda</taxon>
        <taxon>Chromadorea</taxon>
        <taxon>Rhabditida</taxon>
        <taxon>Spirurina</taxon>
        <taxon>Dracunculoidea</taxon>
        <taxon>Dracunculidae</taxon>
        <taxon>Dracunculus</taxon>
    </lineage>
</organism>
<protein>
    <submittedName>
        <fullName evidence="6">SCP domain-containing protein</fullName>
    </submittedName>
</protein>
<reference evidence="6" key="1">
    <citation type="submission" date="2016-04" db="UniProtKB">
        <authorList>
            <consortium name="WormBaseParasite"/>
        </authorList>
    </citation>
    <scope>IDENTIFICATION</scope>
</reference>
<dbReference type="WBParaSite" id="DME_0000531701-mRNA-1">
    <property type="protein sequence ID" value="DME_0000531701-mRNA-1"/>
    <property type="gene ID" value="DME_0000531701"/>
</dbReference>
<keyword evidence="5" id="KW-1185">Reference proteome</keyword>
<evidence type="ECO:0000313" key="4">
    <source>
        <dbReference type="Proteomes" id="UP000038040"/>
    </source>
</evidence>
<dbReference type="CDD" id="cd05380">
    <property type="entry name" value="CAP_euk"/>
    <property type="match status" value="1"/>
</dbReference>
<dbReference type="PRINTS" id="PR00838">
    <property type="entry name" value="V5ALLERGEN"/>
</dbReference>
<feature type="region of interest" description="Disordered" evidence="1">
    <location>
        <begin position="173"/>
        <end position="203"/>
    </location>
</feature>
<dbReference type="EMBL" id="UYYG01001177">
    <property type="protein sequence ID" value="VDN59143.1"/>
    <property type="molecule type" value="Genomic_DNA"/>
</dbReference>
<dbReference type="STRING" id="318479.A0A158Q4P3"/>
<accession>A0A158Q4P3</accession>
<dbReference type="PANTHER" id="PTHR10334">
    <property type="entry name" value="CYSTEINE-RICH SECRETORY PROTEIN-RELATED"/>
    <property type="match status" value="1"/>
</dbReference>
<dbReference type="Gene3D" id="3.40.33.10">
    <property type="entry name" value="CAP"/>
    <property type="match status" value="1"/>
</dbReference>